<proteinExistence type="predicted"/>
<organism evidence="1 2">
    <name type="scientific">Kickxella alabastrina</name>
    <dbReference type="NCBI Taxonomy" id="61397"/>
    <lineage>
        <taxon>Eukaryota</taxon>
        <taxon>Fungi</taxon>
        <taxon>Fungi incertae sedis</taxon>
        <taxon>Zoopagomycota</taxon>
        <taxon>Kickxellomycotina</taxon>
        <taxon>Kickxellomycetes</taxon>
        <taxon>Kickxellales</taxon>
        <taxon>Kickxellaceae</taxon>
        <taxon>Kickxella</taxon>
    </lineage>
</organism>
<evidence type="ECO:0000313" key="2">
    <source>
        <dbReference type="Proteomes" id="UP001150581"/>
    </source>
</evidence>
<protein>
    <submittedName>
        <fullName evidence="1">Uncharacterized protein</fullName>
    </submittedName>
</protein>
<keyword evidence="2" id="KW-1185">Reference proteome</keyword>
<reference evidence="1" key="1">
    <citation type="submission" date="2022-07" db="EMBL/GenBank/DDBJ databases">
        <title>Phylogenomic reconstructions and comparative analyses of Kickxellomycotina fungi.</title>
        <authorList>
            <person name="Reynolds N.K."/>
            <person name="Stajich J.E."/>
            <person name="Barry K."/>
            <person name="Grigoriev I.V."/>
            <person name="Crous P."/>
            <person name="Smith M.E."/>
        </authorList>
    </citation>
    <scope>NUCLEOTIDE SEQUENCE</scope>
    <source>
        <strain evidence="1">Benny 63K</strain>
    </source>
</reference>
<evidence type="ECO:0000313" key="1">
    <source>
        <dbReference type="EMBL" id="KAJ1889561.1"/>
    </source>
</evidence>
<name>A0ACC1I9W3_9FUNG</name>
<comment type="caution">
    <text evidence="1">The sequence shown here is derived from an EMBL/GenBank/DDBJ whole genome shotgun (WGS) entry which is preliminary data.</text>
</comment>
<gene>
    <name evidence="1" type="ORF">LPJ66_007969</name>
</gene>
<accession>A0ACC1I9W3</accession>
<dbReference type="EMBL" id="JANBPG010001520">
    <property type="protein sequence ID" value="KAJ1889561.1"/>
    <property type="molecule type" value="Genomic_DNA"/>
</dbReference>
<feature type="non-terminal residue" evidence="1">
    <location>
        <position position="54"/>
    </location>
</feature>
<dbReference type="Proteomes" id="UP001150581">
    <property type="component" value="Unassembled WGS sequence"/>
</dbReference>
<sequence>MSSSTTSRQSSGGFWKRTPAYTPSIVDTAFATTTRLDPPVAPAAAAAAASAVAV</sequence>